<evidence type="ECO:0000313" key="1">
    <source>
        <dbReference type="EMBL" id="KAH9842820.1"/>
    </source>
</evidence>
<organism evidence="1 2">
    <name type="scientific">Rhodofomes roseus</name>
    <dbReference type="NCBI Taxonomy" id="34475"/>
    <lineage>
        <taxon>Eukaryota</taxon>
        <taxon>Fungi</taxon>
        <taxon>Dikarya</taxon>
        <taxon>Basidiomycota</taxon>
        <taxon>Agaricomycotina</taxon>
        <taxon>Agaricomycetes</taxon>
        <taxon>Polyporales</taxon>
        <taxon>Rhodofomes</taxon>
    </lineage>
</organism>
<gene>
    <name evidence="1" type="ORF">C8Q71DRAFT_222563</name>
</gene>
<dbReference type="EMBL" id="JADCUA010000002">
    <property type="protein sequence ID" value="KAH9842820.1"/>
    <property type="molecule type" value="Genomic_DNA"/>
</dbReference>
<name>A0ABQ8KUU5_9APHY</name>
<protein>
    <recommendedName>
        <fullName evidence="3">F-box domain-containing protein</fullName>
    </recommendedName>
</protein>
<evidence type="ECO:0000313" key="2">
    <source>
        <dbReference type="Proteomes" id="UP000814176"/>
    </source>
</evidence>
<dbReference type="GeneID" id="71997844"/>
<proteinExistence type="predicted"/>
<reference evidence="1 2" key="1">
    <citation type="journal article" date="2021" name="Environ. Microbiol.">
        <title>Gene family expansions and transcriptome signatures uncover fungal adaptations to wood decay.</title>
        <authorList>
            <person name="Hage H."/>
            <person name="Miyauchi S."/>
            <person name="Viragh M."/>
            <person name="Drula E."/>
            <person name="Min B."/>
            <person name="Chaduli D."/>
            <person name="Navarro D."/>
            <person name="Favel A."/>
            <person name="Norest M."/>
            <person name="Lesage-Meessen L."/>
            <person name="Balint B."/>
            <person name="Merenyi Z."/>
            <person name="de Eugenio L."/>
            <person name="Morin E."/>
            <person name="Martinez A.T."/>
            <person name="Baldrian P."/>
            <person name="Stursova M."/>
            <person name="Martinez M.J."/>
            <person name="Novotny C."/>
            <person name="Magnuson J.K."/>
            <person name="Spatafora J.W."/>
            <person name="Maurice S."/>
            <person name="Pangilinan J."/>
            <person name="Andreopoulos W."/>
            <person name="LaButti K."/>
            <person name="Hundley H."/>
            <person name="Na H."/>
            <person name="Kuo A."/>
            <person name="Barry K."/>
            <person name="Lipzen A."/>
            <person name="Henrissat B."/>
            <person name="Riley R."/>
            <person name="Ahrendt S."/>
            <person name="Nagy L.G."/>
            <person name="Grigoriev I.V."/>
            <person name="Martin F."/>
            <person name="Rosso M.N."/>
        </authorList>
    </citation>
    <scope>NUCLEOTIDE SEQUENCE [LARGE SCALE GENOMIC DNA]</scope>
    <source>
        <strain evidence="1 2">CIRM-BRFM 1785</strain>
    </source>
</reference>
<keyword evidence="2" id="KW-1185">Reference proteome</keyword>
<evidence type="ECO:0008006" key="3">
    <source>
        <dbReference type="Google" id="ProtNLM"/>
    </source>
</evidence>
<dbReference type="Proteomes" id="UP000814176">
    <property type="component" value="Unassembled WGS sequence"/>
</dbReference>
<comment type="caution">
    <text evidence="1">The sequence shown here is derived from an EMBL/GenBank/DDBJ whole genome shotgun (WGS) entry which is preliminary data.</text>
</comment>
<dbReference type="SUPFAM" id="SSF52047">
    <property type="entry name" value="RNI-like"/>
    <property type="match status" value="1"/>
</dbReference>
<dbReference type="RefSeq" id="XP_047783867.1">
    <property type="nucleotide sequence ID" value="XM_047917112.1"/>
</dbReference>
<accession>A0ABQ8KUU5</accession>
<sequence length="607" mass="70816">MDFNRTSLSALPSELIWDILQNCQSSDSAHRIPKRYCRLNTVLRIDRRLRGFCTRLMLRELVLPSSTALVRVLDQFQHQQNFTHLANEVRTIQIGRLTDTFYVSQANMWKDLAFCLPFRRLRSFSCWDVRADVHALALFWLCPDMTTFELVWDQKQGLPDFRHWPLLTTLRLHFTKTLSSEWYPSVFPPYEMLTTLMVFEEKHSHWLCGHMQKVTFPRLRVLNLELASSHPRTLYQFIHRHPTLMEVNISLAFLLDDNVLIFAGLLKLIDGTGNWGNPNDSGTSNGAVDIVDPHRDHVPHDGAFITFRTFAFTRVPLSPRATQWRDSSGSAEPRYAATGLAIEVEDQDDYEQGGHKIARFHDFMDDMAPLFPQLEVLRLGYRTDYWHWSFCDLMQSCAASLRKWPRLRKLSFCCGDMDRLRWRAGDPMHFLGQVEPPVYVPYMVSVDGMDDLFARHHKIEEGAPFSLEQLRLLHELADAEVAQFIEDIQDVLNETINPDEVMHDPHLPMRVWQAFCERQYVAPAMRALAEACPTLEEIEWYLVGPYFVEHAVRWLWKVYRERDGKGVRRVTGELTYRGSPRGDAQSFDCLLGQELEHHERQRCTVAY</sequence>